<keyword evidence="2" id="KW-0547">Nucleotide-binding</keyword>
<dbReference type="GO" id="GO:0003924">
    <property type="term" value="F:GTPase activity"/>
    <property type="evidence" value="ECO:0007669"/>
    <property type="project" value="InterPro"/>
</dbReference>
<dbReference type="PRINTS" id="PR00315">
    <property type="entry name" value="ELONGATNFCT"/>
</dbReference>
<dbReference type="InterPro" id="IPR005225">
    <property type="entry name" value="Small_GTP-bd"/>
</dbReference>
<sequence length="740" mass="82294">MLRVFHHLHRNANLRFLKSAQSLSTSSIEIQKLRNIGILAHIDAGKTTTTERMLYYSGAITRMGEVHDGDTTMDFMPQERERGITIGSAAITFDWNDHRINLIDTPGHVDFTIEVERAVRVLDGAVAVFDGVAGVEAQTETVWEQADRYKVPRIAFVNKMDREGASFDRTIDMIEKRFNVVVLPIQIPMGENSDFHGVVDIITMEMIQWMDEDGQQVRRLPLLAQSSNETMKELYAKASEARASLVEKASDFDDEIGDLFLMEEEVDAATLKAALRRITVQKPINGAPKAVIALCGTALKNKGVQPLLDAIVDYLPSPEDPSSSPFEAKQIDKQNNVIKTIEKESSATSPLALLAFKVKHDRQRGPIVFFRVYSGTLNAKAQLLNTARNSKERITRLMQVAADDADEVEFISAGNIGAAVGLKNSYTGDTLIAANDSNRIVLPGVEIPAPVFTCSIESDSLSRQKELDEALMHLQREDPSFVVTQDEETGQTLMSGMGELHMEILQDRLKTEYKLNPSVGRMRVAYRESISTPIEHEFRYDTIIGTDRQFAKIAFTITPIDPESSKDGTNLIRWRKQETKDASLFQKLPHGFVQAIEDGFNSGFGRGPLTGYRLAYVEITLDASQCEYDNDSSAQAFRSCASLALKEALELAGPVQLEPMMALEVRSPDRCVGDILSDLNSQRRAHIQEVGVCSSMRVGRSKIEAHVPLANMVGYATALRSKTQGEADFSMQFLKYMPVM</sequence>
<dbReference type="Proteomes" id="UP000243217">
    <property type="component" value="Unassembled WGS sequence"/>
</dbReference>
<keyword evidence="3 8" id="KW-0251">Elongation factor</keyword>
<dbReference type="SUPFAM" id="SSF54211">
    <property type="entry name" value="Ribosomal protein S5 domain 2-like"/>
    <property type="match status" value="1"/>
</dbReference>
<dbReference type="SMART" id="SM00889">
    <property type="entry name" value="EFG_IV"/>
    <property type="match status" value="1"/>
</dbReference>
<evidence type="ECO:0000256" key="6">
    <source>
        <dbReference type="ARBA" id="ARBA00023134"/>
    </source>
</evidence>
<evidence type="ECO:0000259" key="7">
    <source>
        <dbReference type="PROSITE" id="PS51722"/>
    </source>
</evidence>
<dbReference type="InterPro" id="IPR053905">
    <property type="entry name" value="EF-G-like_DII"/>
</dbReference>
<protein>
    <submittedName>
        <fullName evidence="8">Elongation factor G</fullName>
    </submittedName>
</protein>
<dbReference type="GO" id="GO:0032543">
    <property type="term" value="P:mitochondrial translation"/>
    <property type="evidence" value="ECO:0007669"/>
    <property type="project" value="TreeGrafter"/>
</dbReference>
<dbReference type="Pfam" id="PF03764">
    <property type="entry name" value="EFG_IV"/>
    <property type="match status" value="1"/>
</dbReference>
<dbReference type="InterPro" id="IPR009000">
    <property type="entry name" value="Transl_B-barrel_sf"/>
</dbReference>
<dbReference type="SUPFAM" id="SSF50447">
    <property type="entry name" value="Translation proteins"/>
    <property type="match status" value="1"/>
</dbReference>
<dbReference type="InterPro" id="IPR035647">
    <property type="entry name" value="EFG_III/V"/>
</dbReference>
<dbReference type="FunFam" id="3.30.70.870:FF:000001">
    <property type="entry name" value="Elongation factor G"/>
    <property type="match status" value="1"/>
</dbReference>
<dbReference type="GO" id="GO:0005759">
    <property type="term" value="C:mitochondrial matrix"/>
    <property type="evidence" value="ECO:0007669"/>
    <property type="project" value="UniProtKB-ARBA"/>
</dbReference>
<dbReference type="OrthoDB" id="198619at2759"/>
<dbReference type="FunFam" id="3.40.50.300:FF:000514">
    <property type="entry name" value="Ribosome-releasing factor 2, mitochondrial"/>
    <property type="match status" value="1"/>
</dbReference>
<dbReference type="AlphaFoldDB" id="A0A1V9ZW92"/>
<keyword evidence="4" id="KW-0648">Protein biosynthesis</keyword>
<evidence type="ECO:0000256" key="3">
    <source>
        <dbReference type="ARBA" id="ARBA00022768"/>
    </source>
</evidence>
<evidence type="ECO:0000256" key="2">
    <source>
        <dbReference type="ARBA" id="ARBA00022741"/>
    </source>
</evidence>
<dbReference type="GO" id="GO:0005525">
    <property type="term" value="F:GTP binding"/>
    <property type="evidence" value="ECO:0007669"/>
    <property type="project" value="UniProtKB-KW"/>
</dbReference>
<dbReference type="NCBIfam" id="TIGR00231">
    <property type="entry name" value="small_GTP"/>
    <property type="match status" value="1"/>
</dbReference>
<dbReference type="Pfam" id="PF22042">
    <property type="entry name" value="EF-G_D2"/>
    <property type="match status" value="1"/>
</dbReference>
<dbReference type="SUPFAM" id="SSF52540">
    <property type="entry name" value="P-loop containing nucleoside triphosphate hydrolases"/>
    <property type="match status" value="1"/>
</dbReference>
<dbReference type="PROSITE" id="PS00301">
    <property type="entry name" value="G_TR_1"/>
    <property type="match status" value="1"/>
</dbReference>
<dbReference type="CDD" id="cd16262">
    <property type="entry name" value="EFG_III"/>
    <property type="match status" value="1"/>
</dbReference>
<dbReference type="InterPro" id="IPR004540">
    <property type="entry name" value="Transl_elong_EFG/EF2"/>
</dbReference>
<dbReference type="Gene3D" id="3.30.70.870">
    <property type="entry name" value="Elongation Factor G (Translational Gtpase), domain 3"/>
    <property type="match status" value="1"/>
</dbReference>
<dbReference type="Pfam" id="PF14492">
    <property type="entry name" value="EFG_III"/>
    <property type="match status" value="1"/>
</dbReference>
<comment type="caution">
    <text evidence="8">The sequence shown here is derived from an EMBL/GenBank/DDBJ whole genome shotgun (WGS) entry which is preliminary data.</text>
</comment>
<dbReference type="GO" id="GO:0032790">
    <property type="term" value="P:ribosome disassembly"/>
    <property type="evidence" value="ECO:0007669"/>
    <property type="project" value="TreeGrafter"/>
</dbReference>
<dbReference type="InterPro" id="IPR020568">
    <property type="entry name" value="Ribosomal_Su5_D2-typ_SF"/>
</dbReference>
<accession>A0A1V9ZW92</accession>
<dbReference type="InterPro" id="IPR000795">
    <property type="entry name" value="T_Tr_GTP-bd_dom"/>
</dbReference>
<evidence type="ECO:0000256" key="1">
    <source>
        <dbReference type="ARBA" id="ARBA00005870"/>
    </source>
</evidence>
<dbReference type="FunFam" id="3.30.70.240:FF:000001">
    <property type="entry name" value="Elongation factor G"/>
    <property type="match status" value="1"/>
</dbReference>
<dbReference type="InterPro" id="IPR035649">
    <property type="entry name" value="EFG_V"/>
</dbReference>
<evidence type="ECO:0000256" key="4">
    <source>
        <dbReference type="ARBA" id="ARBA00022917"/>
    </source>
</evidence>
<feature type="domain" description="Tr-type G" evidence="7">
    <location>
        <begin position="31"/>
        <end position="319"/>
    </location>
</feature>
<dbReference type="CDD" id="cd01886">
    <property type="entry name" value="EF-G"/>
    <property type="match status" value="1"/>
</dbReference>
<keyword evidence="9" id="KW-1185">Reference proteome</keyword>
<dbReference type="InterPro" id="IPR031157">
    <property type="entry name" value="G_TR_CS"/>
</dbReference>
<keyword evidence="6" id="KW-0342">GTP-binding</keyword>
<dbReference type="Pfam" id="PF00009">
    <property type="entry name" value="GTP_EFTU"/>
    <property type="match status" value="1"/>
</dbReference>
<dbReference type="PANTHER" id="PTHR43261:SF1">
    <property type="entry name" value="RIBOSOME-RELEASING FACTOR 2, MITOCHONDRIAL"/>
    <property type="match status" value="1"/>
</dbReference>
<dbReference type="NCBIfam" id="TIGR00484">
    <property type="entry name" value="EF-G"/>
    <property type="match status" value="1"/>
</dbReference>
<dbReference type="InterPro" id="IPR005517">
    <property type="entry name" value="Transl_elong_EFG/EF2_IV"/>
</dbReference>
<dbReference type="Gene3D" id="3.30.230.10">
    <property type="match status" value="1"/>
</dbReference>
<dbReference type="SMART" id="SM00838">
    <property type="entry name" value="EFG_C"/>
    <property type="match status" value="1"/>
</dbReference>
<dbReference type="PROSITE" id="PS51722">
    <property type="entry name" value="G_TR_2"/>
    <property type="match status" value="1"/>
</dbReference>
<dbReference type="Gene3D" id="3.30.70.240">
    <property type="match status" value="1"/>
</dbReference>
<dbReference type="InterPro" id="IPR009022">
    <property type="entry name" value="EFG_III"/>
</dbReference>
<dbReference type="InterPro" id="IPR000640">
    <property type="entry name" value="EFG_V-like"/>
</dbReference>
<dbReference type="SUPFAM" id="SSF54980">
    <property type="entry name" value="EF-G C-terminal domain-like"/>
    <property type="match status" value="2"/>
</dbReference>
<name>A0A1V9ZW92_9STRA</name>
<dbReference type="PANTHER" id="PTHR43261">
    <property type="entry name" value="TRANSLATION ELONGATION FACTOR G-RELATED"/>
    <property type="match status" value="1"/>
</dbReference>
<dbReference type="InterPro" id="IPR014721">
    <property type="entry name" value="Ribsml_uS5_D2-typ_fold_subgr"/>
</dbReference>
<evidence type="ECO:0000256" key="5">
    <source>
        <dbReference type="ARBA" id="ARBA00023128"/>
    </source>
</evidence>
<proteinExistence type="inferred from homology"/>
<dbReference type="Gene3D" id="3.40.50.300">
    <property type="entry name" value="P-loop containing nucleotide triphosphate hydrolases"/>
    <property type="match status" value="1"/>
</dbReference>
<dbReference type="CDD" id="cd03713">
    <property type="entry name" value="EFG_mtEFG_C"/>
    <property type="match status" value="1"/>
</dbReference>
<dbReference type="Gene3D" id="2.40.30.10">
    <property type="entry name" value="Translation factors"/>
    <property type="match status" value="1"/>
</dbReference>
<keyword evidence="5" id="KW-0496">Mitochondrion</keyword>
<dbReference type="EMBL" id="JNBS01001181">
    <property type="protein sequence ID" value="OQS02221.1"/>
    <property type="molecule type" value="Genomic_DNA"/>
</dbReference>
<dbReference type="InterPro" id="IPR027417">
    <property type="entry name" value="P-loop_NTPase"/>
</dbReference>
<comment type="similarity">
    <text evidence="1">Belongs to the TRAFAC class translation factor GTPase superfamily. Classic translation factor GTPase family. EF-G/EF-2 subfamily.</text>
</comment>
<evidence type="ECO:0000313" key="8">
    <source>
        <dbReference type="EMBL" id="OQS02221.1"/>
    </source>
</evidence>
<dbReference type="Pfam" id="PF00679">
    <property type="entry name" value="EFG_C"/>
    <property type="match status" value="1"/>
</dbReference>
<evidence type="ECO:0000313" key="9">
    <source>
        <dbReference type="Proteomes" id="UP000243217"/>
    </source>
</evidence>
<gene>
    <name evidence="8" type="ORF">THRCLA_05384</name>
</gene>
<dbReference type="GO" id="GO:0003746">
    <property type="term" value="F:translation elongation factor activity"/>
    <property type="evidence" value="ECO:0007669"/>
    <property type="project" value="UniProtKB-KW"/>
</dbReference>
<dbReference type="STRING" id="74557.A0A1V9ZW92"/>
<dbReference type="InterPro" id="IPR041095">
    <property type="entry name" value="EFG_II"/>
</dbReference>
<reference evidence="8 9" key="1">
    <citation type="journal article" date="2014" name="Genome Biol. Evol.">
        <title>The secreted proteins of Achlya hypogyna and Thraustotheca clavata identify the ancestral oomycete secretome and reveal gene acquisitions by horizontal gene transfer.</title>
        <authorList>
            <person name="Misner I."/>
            <person name="Blouin N."/>
            <person name="Leonard G."/>
            <person name="Richards T.A."/>
            <person name="Lane C.E."/>
        </authorList>
    </citation>
    <scope>NUCLEOTIDE SEQUENCE [LARGE SCALE GENOMIC DNA]</scope>
    <source>
        <strain evidence="8 9">ATCC 34112</strain>
    </source>
</reference>
<organism evidence="8 9">
    <name type="scientific">Thraustotheca clavata</name>
    <dbReference type="NCBI Taxonomy" id="74557"/>
    <lineage>
        <taxon>Eukaryota</taxon>
        <taxon>Sar</taxon>
        <taxon>Stramenopiles</taxon>
        <taxon>Oomycota</taxon>
        <taxon>Saprolegniomycetes</taxon>
        <taxon>Saprolegniales</taxon>
        <taxon>Achlyaceae</taxon>
        <taxon>Thraustotheca</taxon>
    </lineage>
</organism>